<gene>
    <name evidence="2" type="ORF">IF1G_02322</name>
</gene>
<protein>
    <submittedName>
        <fullName evidence="2">Uncharacterized protein</fullName>
    </submittedName>
</protein>
<evidence type="ECO:0000256" key="1">
    <source>
        <dbReference type="SAM" id="MobiDB-lite"/>
    </source>
</evidence>
<reference evidence="2 3" key="1">
    <citation type="journal article" date="2019" name="Appl. Microbiol. Biotechnol.">
        <title>Genome sequence of Isaria javanica and comparative genome analysis insights into family S53 peptidase evolution in fungal entomopathogens.</title>
        <authorList>
            <person name="Lin R."/>
            <person name="Zhang X."/>
            <person name="Xin B."/>
            <person name="Zou M."/>
            <person name="Gao Y."/>
            <person name="Qin F."/>
            <person name="Hu Q."/>
            <person name="Xie B."/>
            <person name="Cheng X."/>
        </authorList>
    </citation>
    <scope>NUCLEOTIDE SEQUENCE [LARGE SCALE GENOMIC DNA]</scope>
    <source>
        <strain evidence="2 3">IJ1G</strain>
    </source>
</reference>
<feature type="region of interest" description="Disordered" evidence="1">
    <location>
        <begin position="1"/>
        <end position="28"/>
    </location>
</feature>
<evidence type="ECO:0000313" key="2">
    <source>
        <dbReference type="EMBL" id="TQV98242.1"/>
    </source>
</evidence>
<keyword evidence="3" id="KW-1185">Reference proteome</keyword>
<comment type="caution">
    <text evidence="2">The sequence shown here is derived from an EMBL/GenBank/DDBJ whole genome shotgun (WGS) entry which is preliminary data.</text>
</comment>
<accession>A0A545V945</accession>
<organism evidence="2 3">
    <name type="scientific">Cordyceps javanica</name>
    <dbReference type="NCBI Taxonomy" id="43265"/>
    <lineage>
        <taxon>Eukaryota</taxon>
        <taxon>Fungi</taxon>
        <taxon>Dikarya</taxon>
        <taxon>Ascomycota</taxon>
        <taxon>Pezizomycotina</taxon>
        <taxon>Sordariomycetes</taxon>
        <taxon>Hypocreomycetidae</taxon>
        <taxon>Hypocreales</taxon>
        <taxon>Cordycipitaceae</taxon>
        <taxon>Cordyceps</taxon>
    </lineage>
</organism>
<proteinExistence type="predicted"/>
<name>A0A545V945_9HYPO</name>
<dbReference type="EMBL" id="SPUK01000003">
    <property type="protein sequence ID" value="TQV98242.1"/>
    <property type="molecule type" value="Genomic_DNA"/>
</dbReference>
<sequence length="67" mass="6908">MLGQKQPADPGAPTHAKKPGPTNPGVLEPWAPPSLQLACVVPGLPLVIVRASLPALVGKSVLGHRYL</sequence>
<dbReference type="AlphaFoldDB" id="A0A545V945"/>
<dbReference type="Proteomes" id="UP000315783">
    <property type="component" value="Unassembled WGS sequence"/>
</dbReference>
<evidence type="ECO:0000313" key="3">
    <source>
        <dbReference type="Proteomes" id="UP000315783"/>
    </source>
</evidence>